<dbReference type="PRINTS" id="PR00398">
    <property type="entry name" value="STRDHORMONER"/>
</dbReference>
<keyword evidence="2 10" id="KW-0479">Metal-binding</keyword>
<feature type="domain" description="NR LBD" evidence="12">
    <location>
        <begin position="333"/>
        <end position="604"/>
    </location>
</feature>
<dbReference type="InterPro" id="IPR000536">
    <property type="entry name" value="Nucl_hrmn_rcpt_lig-bd"/>
</dbReference>
<accession>A0A6F9DLX7</accession>
<evidence type="ECO:0000256" key="1">
    <source>
        <dbReference type="ARBA" id="ARBA00005993"/>
    </source>
</evidence>
<keyword evidence="5 10" id="KW-0805">Transcription regulation</keyword>
<comment type="subcellular location">
    <subcellularLocation>
        <location evidence="10">Nucleus</location>
    </subcellularLocation>
</comment>
<keyword evidence="7 10" id="KW-0804">Transcription</keyword>
<evidence type="ECO:0000256" key="5">
    <source>
        <dbReference type="ARBA" id="ARBA00023015"/>
    </source>
</evidence>
<organism evidence="13">
    <name type="scientific">Phallusia mammillata</name>
    <dbReference type="NCBI Taxonomy" id="59560"/>
    <lineage>
        <taxon>Eukaryota</taxon>
        <taxon>Metazoa</taxon>
        <taxon>Chordata</taxon>
        <taxon>Tunicata</taxon>
        <taxon>Ascidiacea</taxon>
        <taxon>Phlebobranchia</taxon>
        <taxon>Ascidiidae</taxon>
        <taxon>Phallusia</taxon>
    </lineage>
</organism>
<dbReference type="CDD" id="cd06929">
    <property type="entry name" value="NR_LBD_F1"/>
    <property type="match status" value="1"/>
</dbReference>
<keyword evidence="6 10" id="KW-0238">DNA-binding</keyword>
<dbReference type="InterPro" id="IPR001723">
    <property type="entry name" value="Nuclear_hrmn_rcpt"/>
</dbReference>
<proteinExistence type="evidence at transcript level"/>
<dbReference type="InterPro" id="IPR035500">
    <property type="entry name" value="NHR-like_dom_sf"/>
</dbReference>
<dbReference type="PANTHER" id="PTHR24082:SF283">
    <property type="entry name" value="NUCLEAR HORMONE RECEPTOR HR96"/>
    <property type="match status" value="1"/>
</dbReference>
<dbReference type="GO" id="GO:0030154">
    <property type="term" value="P:cell differentiation"/>
    <property type="evidence" value="ECO:0007669"/>
    <property type="project" value="TreeGrafter"/>
</dbReference>
<dbReference type="GO" id="GO:0000122">
    <property type="term" value="P:negative regulation of transcription by RNA polymerase II"/>
    <property type="evidence" value="ECO:0007669"/>
    <property type="project" value="TreeGrafter"/>
</dbReference>
<keyword evidence="4 10" id="KW-0862">Zinc</keyword>
<evidence type="ECO:0000256" key="8">
    <source>
        <dbReference type="ARBA" id="ARBA00023170"/>
    </source>
</evidence>
<dbReference type="GO" id="GO:0045944">
    <property type="term" value="P:positive regulation of transcription by RNA polymerase II"/>
    <property type="evidence" value="ECO:0007669"/>
    <property type="project" value="TreeGrafter"/>
</dbReference>
<dbReference type="Gene3D" id="1.10.565.10">
    <property type="entry name" value="Retinoid X Receptor"/>
    <property type="match status" value="1"/>
</dbReference>
<dbReference type="GO" id="GO:0000978">
    <property type="term" value="F:RNA polymerase II cis-regulatory region sequence-specific DNA binding"/>
    <property type="evidence" value="ECO:0007669"/>
    <property type="project" value="TreeGrafter"/>
</dbReference>
<evidence type="ECO:0000256" key="2">
    <source>
        <dbReference type="ARBA" id="ARBA00022723"/>
    </source>
</evidence>
<evidence type="ECO:0000259" key="12">
    <source>
        <dbReference type="PROSITE" id="PS51843"/>
    </source>
</evidence>
<evidence type="ECO:0000256" key="6">
    <source>
        <dbReference type="ARBA" id="ARBA00023125"/>
    </source>
</evidence>
<dbReference type="GO" id="GO:0005634">
    <property type="term" value="C:nucleus"/>
    <property type="evidence" value="ECO:0007669"/>
    <property type="project" value="UniProtKB-SubCell"/>
</dbReference>
<evidence type="ECO:0000256" key="3">
    <source>
        <dbReference type="ARBA" id="ARBA00022771"/>
    </source>
</evidence>
<dbReference type="InterPro" id="IPR001628">
    <property type="entry name" value="Znf_hrmn_rcpt"/>
</dbReference>
<dbReference type="SUPFAM" id="SSF48508">
    <property type="entry name" value="Nuclear receptor ligand-binding domain"/>
    <property type="match status" value="1"/>
</dbReference>
<comment type="similarity">
    <text evidence="1 10">Belongs to the nuclear hormone receptor family.</text>
</comment>
<protein>
    <submittedName>
        <fullName evidence="13">VDR-a</fullName>
    </submittedName>
</protein>
<evidence type="ECO:0000256" key="4">
    <source>
        <dbReference type="ARBA" id="ARBA00022833"/>
    </source>
</evidence>
<dbReference type="Gene3D" id="3.30.50.10">
    <property type="entry name" value="Erythroid Transcription Factor GATA-1, subunit A"/>
    <property type="match status" value="1"/>
</dbReference>
<dbReference type="AlphaFoldDB" id="A0A6F9DLX7"/>
<evidence type="ECO:0000256" key="9">
    <source>
        <dbReference type="ARBA" id="ARBA00023242"/>
    </source>
</evidence>
<sequence length="607" mass="67775">MMMTVGSALNVESHSSLFQHSQHPATDSESPPPNNALSCVMAYRFVPGSNLLSSSSYKHKLADSNERLDTAHVINSQIGSYEDGRKFTPNSRGGVPITAFSLNLQTSPTTPANVLEFADSALLRNSVSKSISASCCEGSLLNSPSYNHKLSSSDERLDRAHLANNQISAFEAHAGNYQDNIPMQTSVTKSPPHTASIAMRGGNSFSNTKTPARHMQFMDDDDDDDSWKVCGVCNDKATGYHFNALTCEGCKGFFRRSMKNSRNFTCSYNNQCNINKNNRRQCQACRLRKCIEIGMKKECIMSQDQIQLKKTLVLTNRIKRTAQLWMPTPFTDDQRQLLDTICTAFIQSNNAPDQKTLRGAQEIQQDALKQVPDSPGSSVGSSNSSTFLDLIKRISKEITDRTPSNMISEAHVLHFTDIMEFSIKEVIKFCKKIPTFMDLDLKDQIALLKSGCTEILFIKANYTYDSSRKALTLGPDIIYTRESFLQGGMSEDYTDAYLKFHEDLSILNLNDMEMASLSALSLFSADRAEVKNTHMVEAQQEVIALALQAYTENLYKTRNRFACMMAFLPKLRTLNALCTHAFAEVHKKYNKEIRPLVAEVQPNSSVS</sequence>
<dbReference type="PRINTS" id="PR00047">
    <property type="entry name" value="STROIDFINGER"/>
</dbReference>
<dbReference type="SUPFAM" id="SSF57716">
    <property type="entry name" value="Glucocorticoid receptor-like (DNA-binding domain)"/>
    <property type="match status" value="1"/>
</dbReference>
<dbReference type="FunFam" id="3.30.50.10:FF:000030">
    <property type="entry name" value="Nuclear Hormone Receptor family"/>
    <property type="match status" value="1"/>
</dbReference>
<evidence type="ECO:0000256" key="10">
    <source>
        <dbReference type="RuleBase" id="RU004334"/>
    </source>
</evidence>
<dbReference type="Pfam" id="PF00104">
    <property type="entry name" value="Hormone_recep"/>
    <property type="match status" value="1"/>
</dbReference>
<keyword evidence="9 10" id="KW-0539">Nucleus</keyword>
<dbReference type="GO" id="GO:0004879">
    <property type="term" value="F:nuclear receptor activity"/>
    <property type="evidence" value="ECO:0007669"/>
    <property type="project" value="TreeGrafter"/>
</dbReference>
<evidence type="ECO:0000259" key="11">
    <source>
        <dbReference type="PROSITE" id="PS51030"/>
    </source>
</evidence>
<dbReference type="InterPro" id="IPR013088">
    <property type="entry name" value="Znf_NHR/GATA"/>
</dbReference>
<reference evidence="13" key="1">
    <citation type="submission" date="2020-04" db="EMBL/GenBank/DDBJ databases">
        <authorList>
            <person name="Neveu A P."/>
        </authorList>
    </citation>
    <scope>NUCLEOTIDE SEQUENCE</scope>
    <source>
        <tissue evidence="13">Whole embryo</tissue>
    </source>
</reference>
<dbReference type="PROSITE" id="PS51843">
    <property type="entry name" value="NR_LBD"/>
    <property type="match status" value="1"/>
</dbReference>
<dbReference type="SMART" id="SM00399">
    <property type="entry name" value="ZnF_C4"/>
    <property type="match status" value="1"/>
</dbReference>
<dbReference type="SMART" id="SM00430">
    <property type="entry name" value="HOLI"/>
    <property type="match status" value="1"/>
</dbReference>
<keyword evidence="8 10" id="KW-0675">Receptor</keyword>
<dbReference type="CDD" id="cd07156">
    <property type="entry name" value="NR_DBD_VDR_like"/>
    <property type="match status" value="1"/>
</dbReference>
<dbReference type="InterPro" id="IPR050234">
    <property type="entry name" value="Nuclear_hormone_rcpt_NR1"/>
</dbReference>
<dbReference type="PROSITE" id="PS51030">
    <property type="entry name" value="NUCLEAR_REC_DBD_2"/>
    <property type="match status" value="1"/>
</dbReference>
<dbReference type="PROSITE" id="PS00031">
    <property type="entry name" value="NUCLEAR_REC_DBD_1"/>
    <property type="match status" value="1"/>
</dbReference>
<name>A0A6F9DLX7_9ASCI</name>
<keyword evidence="3 10" id="KW-0863">Zinc-finger</keyword>
<evidence type="ECO:0000256" key="7">
    <source>
        <dbReference type="ARBA" id="ARBA00023163"/>
    </source>
</evidence>
<evidence type="ECO:0000313" key="13">
    <source>
        <dbReference type="EMBL" id="CAB3264434.1"/>
    </source>
</evidence>
<dbReference type="GO" id="GO:0008270">
    <property type="term" value="F:zinc ion binding"/>
    <property type="evidence" value="ECO:0007669"/>
    <property type="project" value="UniProtKB-KW"/>
</dbReference>
<dbReference type="EMBL" id="LR788572">
    <property type="protein sequence ID" value="CAB3264434.1"/>
    <property type="molecule type" value="mRNA"/>
</dbReference>
<dbReference type="Pfam" id="PF00105">
    <property type="entry name" value="zf-C4"/>
    <property type="match status" value="1"/>
</dbReference>
<dbReference type="PANTHER" id="PTHR24082">
    <property type="entry name" value="NUCLEAR HORMONE RECEPTOR"/>
    <property type="match status" value="1"/>
</dbReference>
<gene>
    <name evidence="13" type="primary">Nr1h3</name>
</gene>
<feature type="domain" description="Nuclear receptor" evidence="11">
    <location>
        <begin position="227"/>
        <end position="302"/>
    </location>
</feature>